<name>A0ACB8BYF7_9AGAM</name>
<comment type="caution">
    <text evidence="1">The sequence shown here is derived from an EMBL/GenBank/DDBJ whole genome shotgun (WGS) entry which is preliminary data.</text>
</comment>
<protein>
    <submittedName>
        <fullName evidence="1">Uncharacterized protein</fullName>
    </submittedName>
</protein>
<evidence type="ECO:0000313" key="2">
    <source>
        <dbReference type="Proteomes" id="UP000790709"/>
    </source>
</evidence>
<gene>
    <name evidence="1" type="ORF">BV22DRAFT_1054298</name>
</gene>
<proteinExistence type="predicted"/>
<dbReference type="EMBL" id="MU266330">
    <property type="protein sequence ID" value="KAH7930626.1"/>
    <property type="molecule type" value="Genomic_DNA"/>
</dbReference>
<sequence>MSAPISGLHARPPSRALSQRPSSSLSQHPPSSISSARPGSSASFRPQSRVSRPSSRISRPATRHSLRLLPLSQSLVSQITGLTAETDDENFRTAVDFVAKNLEHSTKGGPSHDMSSMDKQIHGHVQKARINSHDTLAEALETSYQRLKAHAKGLTDIDHEIKLSHLPDHLQLLVLLSLPLEPTVLDYAAAYLDRVKNPPDSPMPITWKDILAEEPFEGQHWEGAFGLPPGSTVEDWHDGSGGSTPSLSPWDESDGTDDEDSRSSVESDEIVEPLPTGSSRPASKVGRFRQPYSHRQDVEELQSRQYWRTEWRTDVDCSRPFDLGDSSTLGPSVRRALGERGTLAIDGPEQERYIHEHDAVREVLMCLQGRKNLMLREDSSCTYMPSANAPRLIHFSLTSQASILSSFARTATTISHLRKFTSTIFTNAASDNNSTLKSSHVLSHSCRTRTLEAFADAVDAEIRTFHHWAAGREEQICRAHAGLGDPLILSLLSLEKDLRDSFSGIFDVLLEVLRSVVQYVSHSTKAPVWALADLPSRVSPAAVTAFLLDALLQNAQEQLSMCDAVTSRSLMRVFVVASESVWSMVGRWLKDGMPVRDTWGSLEARALDEEFFVEDNELPLLDPDFWTDGYALRKASDADDVAGLQSQGGRKRTYIVPVFFDHLAETILGTGKSIGLLRALGVHSALTGNDPATELQWRSFANLLEQHSGRVVDTNALAHLVSDEMSSYCTATGLEMTRVLTEDCDLTRHMEAMEGLYLMTRGDVISHFTDVLFAKMDSQQQWNDFHFLNSAFGDVLESSASKWIDISLVRLSYRGNKAATISRTVKALDGLSVEYAMPFPLTYIFSPRVLQIYSSIFVFLLQIRRAKNVLERILVRGSITNLPHMRDGMKVFYAMRGKLSWFINTLLNFLSTYVIHTEVLKFHDDFRNAKSLDEMIKVHEDHLDKIQSRCLLQPNTSALHRAILSILDMCLHFSNFFVSFAGDTTHDISRLSISMKRHRSRRQRRQRRDVIGFSQSLTQQHSDEDSDTDDDLEYENRLHDTAEPSFSVAASYTDEDFAGGLEKLSSELDGLVRFIRRGTESFAGGTSEAASAFGVLTFSLEDWDS</sequence>
<evidence type="ECO:0000313" key="1">
    <source>
        <dbReference type="EMBL" id="KAH7930626.1"/>
    </source>
</evidence>
<dbReference type="Proteomes" id="UP000790709">
    <property type="component" value="Unassembled WGS sequence"/>
</dbReference>
<keyword evidence="2" id="KW-1185">Reference proteome</keyword>
<accession>A0ACB8BYF7</accession>
<reference evidence="1" key="1">
    <citation type="journal article" date="2021" name="New Phytol.">
        <title>Evolutionary innovations through gain and loss of genes in the ectomycorrhizal Boletales.</title>
        <authorList>
            <person name="Wu G."/>
            <person name="Miyauchi S."/>
            <person name="Morin E."/>
            <person name="Kuo A."/>
            <person name="Drula E."/>
            <person name="Varga T."/>
            <person name="Kohler A."/>
            <person name="Feng B."/>
            <person name="Cao Y."/>
            <person name="Lipzen A."/>
            <person name="Daum C."/>
            <person name="Hundley H."/>
            <person name="Pangilinan J."/>
            <person name="Johnson J."/>
            <person name="Barry K."/>
            <person name="LaButti K."/>
            <person name="Ng V."/>
            <person name="Ahrendt S."/>
            <person name="Min B."/>
            <person name="Choi I.G."/>
            <person name="Park H."/>
            <person name="Plett J.M."/>
            <person name="Magnuson J."/>
            <person name="Spatafora J.W."/>
            <person name="Nagy L.G."/>
            <person name="Henrissat B."/>
            <person name="Grigoriev I.V."/>
            <person name="Yang Z.L."/>
            <person name="Xu J."/>
            <person name="Martin F.M."/>
        </authorList>
    </citation>
    <scope>NUCLEOTIDE SEQUENCE</scope>
    <source>
        <strain evidence="1">KUC20120723A-06</strain>
    </source>
</reference>
<organism evidence="1 2">
    <name type="scientific">Leucogyrophana mollusca</name>
    <dbReference type="NCBI Taxonomy" id="85980"/>
    <lineage>
        <taxon>Eukaryota</taxon>
        <taxon>Fungi</taxon>
        <taxon>Dikarya</taxon>
        <taxon>Basidiomycota</taxon>
        <taxon>Agaricomycotina</taxon>
        <taxon>Agaricomycetes</taxon>
        <taxon>Agaricomycetidae</taxon>
        <taxon>Boletales</taxon>
        <taxon>Boletales incertae sedis</taxon>
        <taxon>Leucogyrophana</taxon>
    </lineage>
</organism>